<accession>A0A6V7W1T7</accession>
<protein>
    <submittedName>
        <fullName evidence="2">Uncharacterized protein</fullName>
    </submittedName>
</protein>
<organism evidence="2 3">
    <name type="scientific">Meloidogyne enterolobii</name>
    <name type="common">Root-knot nematode worm</name>
    <name type="synonym">Meloidogyne mayaguensis</name>
    <dbReference type="NCBI Taxonomy" id="390850"/>
    <lineage>
        <taxon>Eukaryota</taxon>
        <taxon>Metazoa</taxon>
        <taxon>Ecdysozoa</taxon>
        <taxon>Nematoda</taxon>
        <taxon>Chromadorea</taxon>
        <taxon>Rhabditida</taxon>
        <taxon>Tylenchina</taxon>
        <taxon>Tylenchomorpha</taxon>
        <taxon>Tylenchoidea</taxon>
        <taxon>Meloidogynidae</taxon>
        <taxon>Meloidogyninae</taxon>
        <taxon>Meloidogyne</taxon>
    </lineage>
</organism>
<keyword evidence="1" id="KW-1133">Transmembrane helix</keyword>
<dbReference type="EMBL" id="CAJEWN010000392">
    <property type="protein sequence ID" value="CAD2181146.1"/>
    <property type="molecule type" value="Genomic_DNA"/>
</dbReference>
<keyword evidence="1" id="KW-0812">Transmembrane</keyword>
<evidence type="ECO:0000313" key="2">
    <source>
        <dbReference type="EMBL" id="CAD2181146.1"/>
    </source>
</evidence>
<evidence type="ECO:0000256" key="1">
    <source>
        <dbReference type="SAM" id="Phobius"/>
    </source>
</evidence>
<feature type="transmembrane region" description="Helical" evidence="1">
    <location>
        <begin position="7"/>
        <end position="28"/>
    </location>
</feature>
<keyword evidence="1" id="KW-0472">Membrane</keyword>
<reference evidence="2 3" key="1">
    <citation type="submission" date="2020-08" db="EMBL/GenBank/DDBJ databases">
        <authorList>
            <person name="Koutsovoulos G."/>
            <person name="Danchin GJ E."/>
        </authorList>
    </citation>
    <scope>NUCLEOTIDE SEQUENCE [LARGE SCALE GENOMIC DNA]</scope>
</reference>
<evidence type="ECO:0000313" key="3">
    <source>
        <dbReference type="Proteomes" id="UP000580250"/>
    </source>
</evidence>
<comment type="caution">
    <text evidence="2">The sequence shown here is derived from an EMBL/GenBank/DDBJ whole genome shotgun (WGS) entry which is preliminary data.</text>
</comment>
<sequence length="63" mass="7624">MLYFLFSVLYIYLSGNYHVCVFVCYLARDLIDILHNLCFQSFPDICVLFVFSVKMYFHKLRQI</sequence>
<dbReference type="Proteomes" id="UP000580250">
    <property type="component" value="Unassembled WGS sequence"/>
</dbReference>
<gene>
    <name evidence="2" type="ORF">MENT_LOCUS33273</name>
</gene>
<proteinExistence type="predicted"/>
<dbReference type="AlphaFoldDB" id="A0A6V7W1T7"/>
<name>A0A6V7W1T7_MELEN</name>